<feature type="coiled-coil region" evidence="1">
    <location>
        <begin position="127"/>
        <end position="154"/>
    </location>
</feature>
<dbReference type="Pfam" id="PF13511">
    <property type="entry name" value="DUF4124"/>
    <property type="match status" value="1"/>
</dbReference>
<evidence type="ECO:0000256" key="1">
    <source>
        <dbReference type="SAM" id="Coils"/>
    </source>
</evidence>
<evidence type="ECO:0000313" key="6">
    <source>
        <dbReference type="Proteomes" id="UP000034410"/>
    </source>
</evidence>
<keyword evidence="6" id="KW-1185">Reference proteome</keyword>
<sequence>MSRRAYKLPIGLVATALLVASPLEAAKIYRWVDAEGNVHLSDRVPAEHVGNARSELSESGRELKRVQAAKTPEEIAREKELEKLRAEQQRLIEIQRAKDQVLLRTFRTEDDLLMARNGKLAAIDSNINVIRSNIRRMKNRLAEMQQSAAARERQGQPLSQNLLKDIENTRSQLRDSYTTIIQKEQEKESIRNKASRDLARFRNLKNLREENTDPQLDETGGPSLLDTVVVCADDRACDQAWIKVEEYVRQHATTRLQMLSDSIIMSAAPLKDDDISLTASRIRHKDKPGAELFMDLQCKPSPLGQELCKTEAVEKIRLGFRDYISGGQAQPDPTPPREMESE</sequence>
<protein>
    <recommendedName>
        <fullName evidence="4">DUF4124 domain-containing protein</fullName>
    </recommendedName>
</protein>
<name>A0A0F7K1T9_9GAMM</name>
<evidence type="ECO:0000259" key="4">
    <source>
        <dbReference type="Pfam" id="PF13511"/>
    </source>
</evidence>
<dbReference type="EMBL" id="CP011412">
    <property type="protein sequence ID" value="AKH20908.1"/>
    <property type="molecule type" value="Genomic_DNA"/>
</dbReference>
<gene>
    <name evidence="5" type="ORF">AAY24_11770</name>
</gene>
<evidence type="ECO:0000256" key="2">
    <source>
        <dbReference type="SAM" id="MobiDB-lite"/>
    </source>
</evidence>
<keyword evidence="1" id="KW-0175">Coiled coil</keyword>
<evidence type="ECO:0000313" key="5">
    <source>
        <dbReference type="EMBL" id="AKH20908.1"/>
    </source>
</evidence>
<dbReference type="KEGG" id="seds:AAY24_11770"/>
<dbReference type="RefSeq" id="WP_046859837.1">
    <property type="nucleotide sequence ID" value="NZ_CP011412.1"/>
</dbReference>
<feature type="signal peptide" evidence="3">
    <location>
        <begin position="1"/>
        <end position="25"/>
    </location>
</feature>
<evidence type="ECO:0000256" key="3">
    <source>
        <dbReference type="SAM" id="SignalP"/>
    </source>
</evidence>
<feature type="region of interest" description="Disordered" evidence="2">
    <location>
        <begin position="50"/>
        <end position="70"/>
    </location>
</feature>
<feature type="chain" id="PRO_5002517796" description="DUF4124 domain-containing protein" evidence="3">
    <location>
        <begin position="26"/>
        <end position="342"/>
    </location>
</feature>
<dbReference type="Proteomes" id="UP000034410">
    <property type="component" value="Chromosome"/>
</dbReference>
<keyword evidence="3" id="KW-0732">Signal</keyword>
<feature type="domain" description="DUF4124" evidence="4">
    <location>
        <begin position="16"/>
        <end position="78"/>
    </location>
</feature>
<feature type="compositionally biased region" description="Basic and acidic residues" evidence="2">
    <location>
        <begin position="55"/>
        <end position="70"/>
    </location>
</feature>
<organism evidence="5 6">
    <name type="scientific">Sedimenticola thiotaurini</name>
    <dbReference type="NCBI Taxonomy" id="1543721"/>
    <lineage>
        <taxon>Bacteria</taxon>
        <taxon>Pseudomonadati</taxon>
        <taxon>Pseudomonadota</taxon>
        <taxon>Gammaproteobacteria</taxon>
        <taxon>Chromatiales</taxon>
        <taxon>Sedimenticolaceae</taxon>
        <taxon>Sedimenticola</taxon>
    </lineage>
</organism>
<proteinExistence type="predicted"/>
<reference evidence="5 6" key="1">
    <citation type="journal article" date="2015" name="Genome Announc.">
        <title>Complete Genome Sequence of Sedimenticola thiotaurini Strain SIP-G1, a Polyphosphate- and Polyhydroxyalkanoate-Accumulating Sulfur-Oxidizing Gammaproteobacterium Isolated from Salt Marsh Sediments.</title>
        <authorList>
            <person name="Flood B.E."/>
            <person name="Jones D.S."/>
            <person name="Bailey J.V."/>
        </authorList>
    </citation>
    <scope>NUCLEOTIDE SEQUENCE [LARGE SCALE GENOMIC DNA]</scope>
    <source>
        <strain evidence="5 6">SIP-G1</strain>
    </source>
</reference>
<dbReference type="InterPro" id="IPR025392">
    <property type="entry name" value="DUF4124"/>
</dbReference>
<accession>A0A0F7K1T9</accession>
<dbReference type="OrthoDB" id="7064973at2"/>
<dbReference type="AlphaFoldDB" id="A0A0F7K1T9"/>